<organism evidence="1 2">
    <name type="scientific">Algibacter mikhailovii</name>
    <dbReference type="NCBI Taxonomy" id="425498"/>
    <lineage>
        <taxon>Bacteria</taxon>
        <taxon>Pseudomonadati</taxon>
        <taxon>Bacteroidota</taxon>
        <taxon>Flavobacteriia</taxon>
        <taxon>Flavobacteriales</taxon>
        <taxon>Flavobacteriaceae</taxon>
        <taxon>Algibacter</taxon>
    </lineage>
</organism>
<evidence type="ECO:0000313" key="1">
    <source>
        <dbReference type="EMBL" id="GGZ92154.1"/>
    </source>
</evidence>
<gene>
    <name evidence="1" type="ORF">GCM10007028_33280</name>
</gene>
<dbReference type="SUPFAM" id="SSF49899">
    <property type="entry name" value="Concanavalin A-like lectins/glucanases"/>
    <property type="match status" value="1"/>
</dbReference>
<name>A0A918RAM0_9FLAO</name>
<dbReference type="Proteomes" id="UP000636004">
    <property type="component" value="Unassembled WGS sequence"/>
</dbReference>
<dbReference type="GO" id="GO:0005975">
    <property type="term" value="P:carbohydrate metabolic process"/>
    <property type="evidence" value="ECO:0007669"/>
    <property type="project" value="UniProtKB-ARBA"/>
</dbReference>
<reference evidence="1" key="2">
    <citation type="submission" date="2020-09" db="EMBL/GenBank/DDBJ databases">
        <authorList>
            <person name="Sun Q."/>
            <person name="Kim S."/>
        </authorList>
    </citation>
    <scope>NUCLEOTIDE SEQUENCE</scope>
    <source>
        <strain evidence="1">KCTC 12710</strain>
    </source>
</reference>
<reference evidence="1" key="1">
    <citation type="journal article" date="2014" name="Int. J. Syst. Evol. Microbiol.">
        <title>Complete genome sequence of Corynebacterium casei LMG S-19264T (=DSM 44701T), isolated from a smear-ripened cheese.</title>
        <authorList>
            <consortium name="US DOE Joint Genome Institute (JGI-PGF)"/>
            <person name="Walter F."/>
            <person name="Albersmeier A."/>
            <person name="Kalinowski J."/>
            <person name="Ruckert C."/>
        </authorList>
    </citation>
    <scope>NUCLEOTIDE SEQUENCE</scope>
    <source>
        <strain evidence="1">KCTC 12710</strain>
    </source>
</reference>
<sequence>MKKITLHLFGSFFNYTYTLENRKQLKINSAKNYLFFVLLVLISNLNYAQEITYQMTSNIQGSEDVTAVTELNDGDLNTYKKISAANSMLNIDTATETQLISYTISASSHTDILFDSGLTENATGTEAMAIGSGLVGNSVIVGGAKNTLKATLTGKGVELDEFTFSSLIKIASGTTGVVTLLSLETASDPAEHVVFYYDIAAEEFSIYYKFELKPGKAFTISPDTQYQMSMVITNSKLNVFIDGLNVASWKIGGDGIPADAIEMAYLGYDSFNSAQGAMIEYDGSYFFNEKLFANNQSQIHDDTKILGKVPVAGSEFEFGARFWSLYGLVDALDEFDNPIVNKVLIDEQTNQSFTSGEEKSFDITENASYQEYELSCKGFAFSQFKLIGTTLAIDKFSINNYSITKDLDGISIGSDKLFRYQIYDLTGKLIKEQQRTTLSSHIQLTKNRIYILKMQFGNEVVIKKIIL</sequence>
<evidence type="ECO:0008006" key="3">
    <source>
        <dbReference type="Google" id="ProtNLM"/>
    </source>
</evidence>
<dbReference type="GO" id="GO:0004553">
    <property type="term" value="F:hydrolase activity, hydrolyzing O-glycosyl compounds"/>
    <property type="evidence" value="ECO:0007669"/>
    <property type="project" value="UniProtKB-ARBA"/>
</dbReference>
<comment type="caution">
    <text evidence="1">The sequence shown here is derived from an EMBL/GenBank/DDBJ whole genome shotgun (WGS) entry which is preliminary data.</text>
</comment>
<dbReference type="EMBL" id="BMWZ01000009">
    <property type="protein sequence ID" value="GGZ92154.1"/>
    <property type="molecule type" value="Genomic_DNA"/>
</dbReference>
<dbReference type="RefSeq" id="WP_189362562.1">
    <property type="nucleotide sequence ID" value="NZ_BMWZ01000009.1"/>
</dbReference>
<dbReference type="AlphaFoldDB" id="A0A918RAM0"/>
<evidence type="ECO:0000313" key="2">
    <source>
        <dbReference type="Proteomes" id="UP000636004"/>
    </source>
</evidence>
<accession>A0A918RAM0</accession>
<keyword evidence="2" id="KW-1185">Reference proteome</keyword>
<proteinExistence type="predicted"/>
<dbReference type="InterPro" id="IPR013320">
    <property type="entry name" value="ConA-like_dom_sf"/>
</dbReference>
<protein>
    <recommendedName>
        <fullName evidence="3">T9SS type A sorting domain-containing protein</fullName>
    </recommendedName>
</protein>